<feature type="compositionally biased region" description="Basic and acidic residues" evidence="1">
    <location>
        <begin position="144"/>
        <end position="153"/>
    </location>
</feature>
<evidence type="ECO:0000256" key="1">
    <source>
        <dbReference type="SAM" id="MobiDB-lite"/>
    </source>
</evidence>
<keyword evidence="3" id="KW-1185">Reference proteome</keyword>
<evidence type="ECO:0000313" key="3">
    <source>
        <dbReference type="Proteomes" id="UP001219518"/>
    </source>
</evidence>
<dbReference type="AlphaFoldDB" id="A0AAE1HWY5"/>
<sequence length="165" mass="18700">MINLRHLLTPSSFSTKKKKKQNRGPARKFCHLSAQIGFGHHLAITRSFLTIMYAFIMLLDERKFESLLLRQDIPVPLESGTPFTVNGGSAVVLGTGLTRAEAKAKETEYYNRVSKWHGEEVVDWEFQTQDVEGSEPDSPSGEQETVKKRKAEEPQEGSSKKHRKK</sequence>
<protein>
    <submittedName>
        <fullName evidence="2">Glycerol kinase</fullName>
    </submittedName>
</protein>
<dbReference type="Proteomes" id="UP001219518">
    <property type="component" value="Unassembled WGS sequence"/>
</dbReference>
<evidence type="ECO:0000313" key="2">
    <source>
        <dbReference type="EMBL" id="KAK3929132.1"/>
    </source>
</evidence>
<gene>
    <name evidence="2" type="ORF">KUF71_002853</name>
</gene>
<dbReference type="GO" id="GO:0016301">
    <property type="term" value="F:kinase activity"/>
    <property type="evidence" value="ECO:0007669"/>
    <property type="project" value="UniProtKB-KW"/>
</dbReference>
<proteinExistence type="predicted"/>
<name>A0AAE1HWY5_9NEOP</name>
<reference evidence="2" key="1">
    <citation type="submission" date="2021-07" db="EMBL/GenBank/DDBJ databases">
        <authorList>
            <person name="Catto M.A."/>
            <person name="Jacobson A."/>
            <person name="Kennedy G."/>
            <person name="Labadie P."/>
            <person name="Hunt B.G."/>
            <person name="Srinivasan R."/>
        </authorList>
    </citation>
    <scope>NUCLEOTIDE SEQUENCE</scope>
    <source>
        <strain evidence="2">PL_HMW_Pooled</strain>
        <tissue evidence="2">Head</tissue>
    </source>
</reference>
<reference evidence="2" key="2">
    <citation type="journal article" date="2023" name="BMC Genomics">
        <title>Pest status, molecular evolution, and epigenetic factors derived from the genome assembly of Frankliniella fusca, a thysanopteran phytovirus vector.</title>
        <authorList>
            <person name="Catto M.A."/>
            <person name="Labadie P.E."/>
            <person name="Jacobson A.L."/>
            <person name="Kennedy G.G."/>
            <person name="Srinivasan R."/>
            <person name="Hunt B.G."/>
        </authorList>
    </citation>
    <scope>NUCLEOTIDE SEQUENCE</scope>
    <source>
        <strain evidence="2">PL_HMW_Pooled</strain>
    </source>
</reference>
<keyword evidence="2" id="KW-0418">Kinase</keyword>
<accession>A0AAE1HWY5</accession>
<comment type="caution">
    <text evidence="2">The sequence shown here is derived from an EMBL/GenBank/DDBJ whole genome shotgun (WGS) entry which is preliminary data.</text>
</comment>
<organism evidence="2 3">
    <name type="scientific">Frankliniella fusca</name>
    <dbReference type="NCBI Taxonomy" id="407009"/>
    <lineage>
        <taxon>Eukaryota</taxon>
        <taxon>Metazoa</taxon>
        <taxon>Ecdysozoa</taxon>
        <taxon>Arthropoda</taxon>
        <taxon>Hexapoda</taxon>
        <taxon>Insecta</taxon>
        <taxon>Pterygota</taxon>
        <taxon>Neoptera</taxon>
        <taxon>Paraneoptera</taxon>
        <taxon>Thysanoptera</taxon>
        <taxon>Terebrantia</taxon>
        <taxon>Thripoidea</taxon>
        <taxon>Thripidae</taxon>
        <taxon>Frankliniella</taxon>
    </lineage>
</organism>
<feature type="region of interest" description="Disordered" evidence="1">
    <location>
        <begin position="127"/>
        <end position="165"/>
    </location>
</feature>
<keyword evidence="2" id="KW-0808">Transferase</keyword>
<dbReference type="EMBL" id="JAHWGI010001378">
    <property type="protein sequence ID" value="KAK3929132.1"/>
    <property type="molecule type" value="Genomic_DNA"/>
</dbReference>